<protein>
    <submittedName>
        <fullName evidence="1">Uncharacterized protein</fullName>
    </submittedName>
</protein>
<accession>A0ACC2I4X7</accession>
<gene>
    <name evidence="1" type="ORF">OPT61_g7005</name>
</gene>
<dbReference type="EMBL" id="JAPHNI010000541">
    <property type="protein sequence ID" value="KAJ8110048.1"/>
    <property type="molecule type" value="Genomic_DNA"/>
</dbReference>
<proteinExistence type="predicted"/>
<comment type="caution">
    <text evidence="1">The sequence shown here is derived from an EMBL/GenBank/DDBJ whole genome shotgun (WGS) entry which is preliminary data.</text>
</comment>
<evidence type="ECO:0000313" key="2">
    <source>
        <dbReference type="Proteomes" id="UP001153331"/>
    </source>
</evidence>
<evidence type="ECO:0000313" key="1">
    <source>
        <dbReference type="EMBL" id="KAJ8110048.1"/>
    </source>
</evidence>
<dbReference type="Proteomes" id="UP001153331">
    <property type="component" value="Unassembled WGS sequence"/>
</dbReference>
<organism evidence="1 2">
    <name type="scientific">Boeremia exigua</name>
    <dbReference type="NCBI Taxonomy" id="749465"/>
    <lineage>
        <taxon>Eukaryota</taxon>
        <taxon>Fungi</taxon>
        <taxon>Dikarya</taxon>
        <taxon>Ascomycota</taxon>
        <taxon>Pezizomycotina</taxon>
        <taxon>Dothideomycetes</taxon>
        <taxon>Pleosporomycetidae</taxon>
        <taxon>Pleosporales</taxon>
        <taxon>Pleosporineae</taxon>
        <taxon>Didymellaceae</taxon>
        <taxon>Boeremia</taxon>
    </lineage>
</organism>
<reference evidence="1" key="1">
    <citation type="submission" date="2022-11" db="EMBL/GenBank/DDBJ databases">
        <title>Genome Sequence of Boeremia exigua.</title>
        <authorList>
            <person name="Buettner E."/>
        </authorList>
    </citation>
    <scope>NUCLEOTIDE SEQUENCE</scope>
    <source>
        <strain evidence="1">CU02</strain>
    </source>
</reference>
<sequence>MGDHTVEGGSAPLDVAIVGGGAIGIITALGFLNRGVRVTIYERAPEWPELGFTIALTGMARQCLGRIDPDILEAIKPILQFNPVKTVRYWDGFSPRTKEAAEDIETSVIAETSESDMGYAGCLRSHLLGKIAPLLAEKGAVVQFGKQLVEYDDNKDNDKVRLTFADGTYAEADVVIGCDGVFSTMRRLLVGAEHDAKYAHQTVYRAFVPMPSAVAAIGADKANTQTGHMGPDAYIMSFPVSFTFLLACAAPQTLQIKNIN</sequence>
<name>A0ACC2I4X7_9PLEO</name>
<keyword evidence="2" id="KW-1185">Reference proteome</keyword>